<dbReference type="AlphaFoldDB" id="A0A1H2LBN5"/>
<gene>
    <name evidence="2" type="ORF">SAMN04488563_5690</name>
</gene>
<dbReference type="Proteomes" id="UP000182977">
    <property type="component" value="Chromosome I"/>
</dbReference>
<evidence type="ECO:0000313" key="2">
    <source>
        <dbReference type="EMBL" id="SDU78028.1"/>
    </source>
</evidence>
<dbReference type="OrthoDB" id="5194205at2"/>
<organism evidence="2 3">
    <name type="scientific">Jiangella alkaliphila</name>
    <dbReference type="NCBI Taxonomy" id="419479"/>
    <lineage>
        <taxon>Bacteria</taxon>
        <taxon>Bacillati</taxon>
        <taxon>Actinomycetota</taxon>
        <taxon>Actinomycetes</taxon>
        <taxon>Jiangellales</taxon>
        <taxon>Jiangellaceae</taxon>
        <taxon>Jiangella</taxon>
    </lineage>
</organism>
<feature type="transmembrane region" description="Helical" evidence="1">
    <location>
        <begin position="16"/>
        <end position="37"/>
    </location>
</feature>
<keyword evidence="3" id="KW-1185">Reference proteome</keyword>
<dbReference type="EMBL" id="LT629791">
    <property type="protein sequence ID" value="SDU78028.1"/>
    <property type="molecule type" value="Genomic_DNA"/>
</dbReference>
<dbReference type="STRING" id="419479.SAMN04488563_5690"/>
<reference evidence="3" key="1">
    <citation type="submission" date="2016-10" db="EMBL/GenBank/DDBJ databases">
        <authorList>
            <person name="Varghese N."/>
            <person name="Submissions S."/>
        </authorList>
    </citation>
    <scope>NUCLEOTIDE SEQUENCE [LARGE SCALE GENOMIC DNA]</scope>
    <source>
        <strain evidence="3">DSM 45079</strain>
    </source>
</reference>
<accession>A0A1H2LBN5</accession>
<protein>
    <submittedName>
        <fullName evidence="2">Uncharacterized protein</fullName>
    </submittedName>
</protein>
<feature type="transmembrane region" description="Helical" evidence="1">
    <location>
        <begin position="49"/>
        <end position="72"/>
    </location>
</feature>
<name>A0A1H2LBN5_9ACTN</name>
<proteinExistence type="predicted"/>
<evidence type="ECO:0000256" key="1">
    <source>
        <dbReference type="SAM" id="Phobius"/>
    </source>
</evidence>
<evidence type="ECO:0000313" key="3">
    <source>
        <dbReference type="Proteomes" id="UP000182977"/>
    </source>
</evidence>
<keyword evidence="1" id="KW-1133">Transmembrane helix</keyword>
<feature type="transmembrane region" description="Helical" evidence="1">
    <location>
        <begin position="122"/>
        <end position="140"/>
    </location>
</feature>
<feature type="transmembrane region" description="Helical" evidence="1">
    <location>
        <begin position="84"/>
        <end position="102"/>
    </location>
</feature>
<keyword evidence="1" id="KW-0812">Transmembrane</keyword>
<keyword evidence="1" id="KW-0472">Membrane</keyword>
<sequence>MMTSQPPPERTPSGPFFWSGVVGGAGIVGYGLAGLWADRADTHPVELAVWLAGSGVLHDALLAPALVVAALATRWLPDAARLPVRLGLALSALLTVVFWPVVRGWGRSPSVPSALPLDYGRNLIVVLALIWLVVGVAVVVRARRGR</sequence>
<dbReference type="RefSeq" id="WP_152690986.1">
    <property type="nucleotide sequence ID" value="NZ_LBMC01000044.1"/>
</dbReference>